<evidence type="ECO:0000256" key="6">
    <source>
        <dbReference type="SAM" id="MobiDB-lite"/>
    </source>
</evidence>
<protein>
    <submittedName>
        <fullName evidence="10">(2S)-methylsuccinyl-CoA dehydrogenase</fullName>
    </submittedName>
</protein>
<keyword evidence="4 5" id="KW-0274">FAD</keyword>
<dbReference type="Gene3D" id="1.10.540.10">
    <property type="entry name" value="Acyl-CoA dehydrogenase/oxidase, N-terminal domain"/>
    <property type="match status" value="1"/>
</dbReference>
<dbReference type="InterPro" id="IPR037069">
    <property type="entry name" value="AcylCoA_DH/ox_N_sf"/>
</dbReference>
<evidence type="ECO:0000256" key="4">
    <source>
        <dbReference type="ARBA" id="ARBA00022827"/>
    </source>
</evidence>
<evidence type="ECO:0000259" key="8">
    <source>
        <dbReference type="Pfam" id="PF02770"/>
    </source>
</evidence>
<dbReference type="Pfam" id="PF00441">
    <property type="entry name" value="Acyl-CoA_dh_1"/>
    <property type="match status" value="1"/>
</dbReference>
<dbReference type="InterPro" id="IPR009100">
    <property type="entry name" value="AcylCoA_DH/oxidase_NM_dom_sf"/>
</dbReference>
<dbReference type="PANTHER" id="PTHR43884">
    <property type="entry name" value="ACYL-COA DEHYDROGENASE"/>
    <property type="match status" value="1"/>
</dbReference>
<dbReference type="PANTHER" id="PTHR43884:SF12">
    <property type="entry name" value="ISOVALERYL-COA DEHYDROGENASE, MITOCHONDRIAL-RELATED"/>
    <property type="match status" value="1"/>
</dbReference>
<dbReference type="InterPro" id="IPR046373">
    <property type="entry name" value="Acyl-CoA_Oxase/DH_mid-dom_sf"/>
</dbReference>
<reference evidence="10" key="1">
    <citation type="journal article" date="2021" name="Front. Microbiol.">
        <title>Comprehensive Comparative Genomics and Phenotyping of Methylobacterium Species.</title>
        <authorList>
            <person name="Alessa O."/>
            <person name="Ogura Y."/>
            <person name="Fujitani Y."/>
            <person name="Takami H."/>
            <person name="Hayashi T."/>
            <person name="Sahin N."/>
            <person name="Tani A."/>
        </authorList>
    </citation>
    <scope>NUCLEOTIDE SEQUENCE</scope>
    <source>
        <strain evidence="10">DSM 23674</strain>
    </source>
</reference>
<comment type="cofactor">
    <cofactor evidence="1 5">
        <name>FAD</name>
        <dbReference type="ChEBI" id="CHEBI:57692"/>
    </cofactor>
</comment>
<comment type="caution">
    <text evidence="10">The sequence shown here is derived from an EMBL/GenBank/DDBJ whole genome shotgun (WGS) entry which is preliminary data.</text>
</comment>
<dbReference type="SUPFAM" id="SSF47203">
    <property type="entry name" value="Acyl-CoA dehydrogenase C-terminal domain-like"/>
    <property type="match status" value="1"/>
</dbReference>
<dbReference type="SUPFAM" id="SSF56645">
    <property type="entry name" value="Acyl-CoA dehydrogenase NM domain-like"/>
    <property type="match status" value="1"/>
</dbReference>
<evidence type="ECO:0000256" key="1">
    <source>
        <dbReference type="ARBA" id="ARBA00001974"/>
    </source>
</evidence>
<dbReference type="Pfam" id="PF02771">
    <property type="entry name" value="Acyl-CoA_dh_N"/>
    <property type="match status" value="1"/>
</dbReference>
<keyword evidence="3 5" id="KW-0285">Flavoprotein</keyword>
<evidence type="ECO:0000256" key="3">
    <source>
        <dbReference type="ARBA" id="ARBA00022630"/>
    </source>
</evidence>
<keyword evidence="5" id="KW-0560">Oxidoreductase</keyword>
<dbReference type="Gene3D" id="2.40.110.10">
    <property type="entry name" value="Butyryl-CoA Dehydrogenase, subunit A, domain 2"/>
    <property type="match status" value="1"/>
</dbReference>
<dbReference type="Gene3D" id="1.20.140.10">
    <property type="entry name" value="Butyryl-CoA Dehydrogenase, subunit A, domain 3"/>
    <property type="match status" value="1"/>
</dbReference>
<feature type="domain" description="Acyl-CoA dehydrogenase/oxidase N-terminal" evidence="9">
    <location>
        <begin position="39"/>
        <end position="148"/>
    </location>
</feature>
<dbReference type="InterPro" id="IPR006091">
    <property type="entry name" value="Acyl-CoA_Oxase/DH_mid-dom"/>
</dbReference>
<feature type="region of interest" description="Disordered" evidence="6">
    <location>
        <begin position="1"/>
        <end position="35"/>
    </location>
</feature>
<dbReference type="EMBL" id="BPRA01000025">
    <property type="protein sequence ID" value="GJE57620.1"/>
    <property type="molecule type" value="Genomic_DNA"/>
</dbReference>
<name>A0ABQ4TVJ1_9HYPH</name>
<reference evidence="10" key="2">
    <citation type="submission" date="2021-08" db="EMBL/GenBank/DDBJ databases">
        <authorList>
            <person name="Tani A."/>
            <person name="Ola A."/>
            <person name="Ogura Y."/>
            <person name="Katsura K."/>
            <person name="Hayashi T."/>
        </authorList>
    </citation>
    <scope>NUCLEOTIDE SEQUENCE</scope>
    <source>
        <strain evidence="10">DSM 23674</strain>
    </source>
</reference>
<proteinExistence type="inferred from homology"/>
<evidence type="ECO:0000313" key="11">
    <source>
        <dbReference type="Proteomes" id="UP001055101"/>
    </source>
</evidence>
<accession>A0ABQ4TVJ1</accession>
<evidence type="ECO:0000313" key="10">
    <source>
        <dbReference type="EMBL" id="GJE57620.1"/>
    </source>
</evidence>
<feature type="domain" description="Acyl-CoA dehydrogenase/oxidase C-terminal" evidence="7">
    <location>
        <begin position="276"/>
        <end position="424"/>
    </location>
</feature>
<evidence type="ECO:0000256" key="5">
    <source>
        <dbReference type="RuleBase" id="RU362125"/>
    </source>
</evidence>
<comment type="similarity">
    <text evidence="2 5">Belongs to the acyl-CoA dehydrogenase family.</text>
</comment>
<evidence type="ECO:0000259" key="9">
    <source>
        <dbReference type="Pfam" id="PF02771"/>
    </source>
</evidence>
<evidence type="ECO:0000259" key="7">
    <source>
        <dbReference type="Pfam" id="PF00441"/>
    </source>
</evidence>
<organism evidence="10 11">
    <name type="scientific">Methylobacterium thuringiense</name>
    <dbReference type="NCBI Taxonomy" id="1003091"/>
    <lineage>
        <taxon>Bacteria</taxon>
        <taxon>Pseudomonadati</taxon>
        <taxon>Pseudomonadota</taxon>
        <taxon>Alphaproteobacteria</taxon>
        <taxon>Hyphomicrobiales</taxon>
        <taxon>Methylobacteriaceae</taxon>
        <taxon>Methylobacterium</taxon>
    </lineage>
</organism>
<dbReference type="InterPro" id="IPR036250">
    <property type="entry name" value="AcylCo_DH-like_C"/>
</dbReference>
<gene>
    <name evidence="10" type="primary">mcd_2</name>
    <name evidence="10" type="ORF">EKPJFOCH_4138</name>
</gene>
<dbReference type="InterPro" id="IPR006089">
    <property type="entry name" value="Acyl-CoA_DH_CS"/>
</dbReference>
<dbReference type="Pfam" id="PF02770">
    <property type="entry name" value="Acyl-CoA_dh_M"/>
    <property type="match status" value="1"/>
</dbReference>
<dbReference type="InterPro" id="IPR013786">
    <property type="entry name" value="AcylCoA_DH/ox_N"/>
</dbReference>
<dbReference type="PROSITE" id="PS00073">
    <property type="entry name" value="ACYL_COA_DH_2"/>
    <property type="match status" value="1"/>
</dbReference>
<keyword evidence="11" id="KW-1185">Reference proteome</keyword>
<feature type="domain" description="Acyl-CoA oxidase/dehydrogenase middle" evidence="8">
    <location>
        <begin position="153"/>
        <end position="254"/>
    </location>
</feature>
<sequence length="427" mass="46802">MVSLAGAASTRNATQSGASMPKQDRHQPRPPELLSPWKTETRVRLQREARAFARDVVMPIADELDPQKAEMPRSLIDAMAEKGWFGITIPAEYGGMGLGVFEYCLISEELSRAWLSVGSILARGQGLGTQTLDDDRKRELLRKSARGEWIGSISLSEPSAGSDLAGVRTRAVREGDDWVLTGTKRWAGFAKAADFIEVLARTREPKEGEPRSAGLEPFLVIKKPGTFPDGVTGTVIDKIGYHGFLTFELELDGVRVPESDRLTGLYGDEGADADSGGFASVQRGLNIARVHTAARAVAVARAAVEDTQAYLQEREQFGHPIGEFQALRFALADMAAEVTQARAFWQQAAHLLDEGEPAESGCAMVKLLATEMAVKVTNQAMQLHGGNGYTTERRVERYWRDARLTTIFEGTSEIQRRIISDRMLPKA</sequence>
<feature type="compositionally biased region" description="Polar residues" evidence="6">
    <location>
        <begin position="9"/>
        <end position="18"/>
    </location>
</feature>
<dbReference type="InterPro" id="IPR009075">
    <property type="entry name" value="AcylCo_DH/oxidase_C"/>
</dbReference>
<dbReference type="Proteomes" id="UP001055101">
    <property type="component" value="Unassembled WGS sequence"/>
</dbReference>
<evidence type="ECO:0000256" key="2">
    <source>
        <dbReference type="ARBA" id="ARBA00009347"/>
    </source>
</evidence>